<proteinExistence type="predicted"/>
<protein>
    <submittedName>
        <fullName evidence="5">(spotted green pufferfish) hypothetical protein</fullName>
    </submittedName>
</protein>
<feature type="domain" description="DAAF9" evidence="3">
    <location>
        <begin position="369"/>
        <end position="570"/>
    </location>
</feature>
<evidence type="ECO:0000259" key="4">
    <source>
        <dbReference type="Pfam" id="PF26246"/>
    </source>
</evidence>
<comment type="caution">
    <text evidence="5">The sequence shown here is derived from an EMBL/GenBank/DDBJ whole genome shotgun (WGS) entry which is preliminary data.</text>
</comment>
<organism evidence="5">
    <name type="scientific">Tetraodon nigroviridis</name>
    <name type="common">Spotted green pufferfish</name>
    <name type="synonym">Chelonodon nigroviridis</name>
    <dbReference type="NCBI Taxonomy" id="99883"/>
    <lineage>
        <taxon>Eukaryota</taxon>
        <taxon>Metazoa</taxon>
        <taxon>Chordata</taxon>
        <taxon>Craniata</taxon>
        <taxon>Vertebrata</taxon>
        <taxon>Euteleostomi</taxon>
        <taxon>Actinopterygii</taxon>
        <taxon>Neopterygii</taxon>
        <taxon>Teleostei</taxon>
        <taxon>Neoteleostei</taxon>
        <taxon>Acanthomorphata</taxon>
        <taxon>Eupercaria</taxon>
        <taxon>Tetraodontiformes</taxon>
        <taxon>Tetradontoidea</taxon>
        <taxon>Tetraodontidae</taxon>
        <taxon>Tetraodon</taxon>
    </lineage>
</organism>
<reference evidence="5" key="1">
    <citation type="journal article" date="2004" name="Nature">
        <title>Genome duplication in the teleost fish Tetraodon nigroviridis reveals the early vertebrate proto-karyotype.</title>
        <authorList>
            <person name="Jaillon O."/>
            <person name="Aury J.-M."/>
            <person name="Brunet F."/>
            <person name="Petit J.-L."/>
            <person name="Stange-Thomann N."/>
            <person name="Mauceli E."/>
            <person name="Bouneau L."/>
            <person name="Fischer C."/>
            <person name="Ozouf-Costaz C."/>
            <person name="Bernot A."/>
            <person name="Nicaud S."/>
            <person name="Jaffe D."/>
            <person name="Fisher S."/>
            <person name="Lutfalla G."/>
            <person name="Dossat C."/>
            <person name="Segurens B."/>
            <person name="Dasilva C."/>
            <person name="Salanoubat M."/>
            <person name="Levy M."/>
            <person name="Boudet N."/>
            <person name="Castellano S."/>
            <person name="Anthouard V."/>
            <person name="Jubin C."/>
            <person name="Castelli V."/>
            <person name="Katinka M."/>
            <person name="Vacherie B."/>
            <person name="Biemont C."/>
            <person name="Skalli Z."/>
            <person name="Cattolico L."/>
            <person name="Poulain J."/>
            <person name="De Berardinis V."/>
            <person name="Cruaud C."/>
            <person name="Duprat S."/>
            <person name="Brottier P."/>
            <person name="Coutanceau J.-P."/>
            <person name="Gouzy J."/>
            <person name="Parra G."/>
            <person name="Lardier G."/>
            <person name="Chapple C."/>
            <person name="McKernan K.J."/>
            <person name="McEwan P."/>
            <person name="Bosak S."/>
            <person name="Kellis M."/>
            <person name="Volff J.-N."/>
            <person name="Guigo R."/>
            <person name="Zody M.C."/>
            <person name="Mesirov J."/>
            <person name="Lindblad-Toh K."/>
            <person name="Birren B."/>
            <person name="Nusbaum C."/>
            <person name="Kahn D."/>
            <person name="Robinson-Rechavi M."/>
            <person name="Laudet V."/>
            <person name="Schachter V."/>
            <person name="Quetier F."/>
            <person name="Saurin W."/>
            <person name="Scarpelli C."/>
            <person name="Wincker P."/>
            <person name="Lander E.S."/>
            <person name="Weissenbach J."/>
            <person name="Roest Crollius H."/>
        </authorList>
    </citation>
    <scope>NUCLEOTIDE SEQUENCE [LARGE SCALE GENOMIC DNA]</scope>
</reference>
<evidence type="ECO:0000259" key="1">
    <source>
        <dbReference type="Pfam" id="PF23319"/>
    </source>
</evidence>
<accession>Q4SDL4</accession>
<dbReference type="OrthoDB" id="72033at2759"/>
<gene>
    <name evidence="5" type="ORF">GSTENG00019984001</name>
</gene>
<dbReference type="KEGG" id="tng:GSTEN00019984G001"/>
<dbReference type="InterPro" id="IPR056414">
    <property type="entry name" value="DAAF9_CobW_C"/>
</dbReference>
<dbReference type="AlphaFoldDB" id="Q4SDL4"/>
<sequence>MTLDLLDLSLQRSCLRSRCEFTIQAVNNQGRIIPLTDAESRFAIKTASMSVRDIPDPQRPGEQLGSLVFSESFLESSINVEQEDGGVSTDGCCTILTRGVPAYACWLMDSDVKQSEQARLLATKEDSTCLGSVLTAADAAYLSCSSHLTTHEEGKIVFFSEGLLFVHSQYGSITVSRRHIRSIGLYNPDSSSLASLFVEHQSSLLPHLPFPLHASDQCLVFALQPGSRSHRVFFSKVLSVWKKAESGLNLQMLDQEQLSCTRKNLHSMLQKLHDSQEPPVAKRRGSLRTSCCQLPEQDMFLQHFSLSSMSQEPILQDHLGALFPSAELRGSADGGRDKVSVLILRVRSLLSDGAHSVCVCVCVCVYVNINIIAGLPGSHNEKLCEFLIRSREKSERLAVYAPHPGSSDGFSPSHLQQFLSDFLESRRAAGGRSRLLVLPPGYTDALDVVQAVLSHPDPAARACFAIGAVTACVEPLASFMEHRFAFPKLLEQCSHGVASAVVFTGPPAQRQQALAQHVQQLLRSANPTAAFIQAERGAVIRAEDVALILSDGSFAQPQMLRARYLLYPGWCRARFPTTPGCLGLVQLRLTFSRPLQRPQFVAECQALSSSLSPSPFRGNVYNLWGKARFSDSEQLMEVSYNTIRGSLDLVPEQGPEASSSSCFLVFDGVGLTEDGLKDWLRLCAKQTKKPKKTKNSLSPQEVKHIHAKRRLDPLPAGFLYDGQQYVDVWGRRRSLHPNMEDFIGEYVAEANREVELFNRQLELQEQPDLFD</sequence>
<dbReference type="Pfam" id="PF26246">
    <property type="entry name" value="PH_DAAF9"/>
    <property type="match status" value="1"/>
</dbReference>
<dbReference type="InterPro" id="IPR040342">
    <property type="entry name" value="DNAAF9"/>
</dbReference>
<dbReference type="Pfam" id="PF25204">
    <property type="entry name" value="DAAF9_2"/>
    <property type="match status" value="1"/>
</dbReference>
<feature type="non-terminal residue" evidence="5">
    <location>
        <position position="1"/>
    </location>
</feature>
<dbReference type="Pfam" id="PF23319">
    <property type="entry name" value="CobW_C_DAAF9"/>
    <property type="match status" value="1"/>
</dbReference>
<dbReference type="Pfam" id="PF25203">
    <property type="entry name" value="PB_DAAF9"/>
    <property type="match status" value="1"/>
</dbReference>
<feature type="domain" description="DAAF9 CobW C-like" evidence="1">
    <location>
        <begin position="586"/>
        <end position="653"/>
    </location>
</feature>
<reference evidence="5" key="2">
    <citation type="submission" date="2004-02" db="EMBL/GenBank/DDBJ databases">
        <authorList>
            <consortium name="Genoscope"/>
            <consortium name="Whitehead Institute Centre for Genome Research"/>
        </authorList>
    </citation>
    <scope>NUCLEOTIDE SEQUENCE</scope>
</reference>
<dbReference type="PANTHER" id="PTHR33664:SF1">
    <property type="entry name" value="DYNEIN AXONEMAL ASSEMBLY FACTOR 9"/>
    <property type="match status" value="1"/>
</dbReference>
<feature type="domain" description="DAAF9 PH" evidence="4">
    <location>
        <begin position="109"/>
        <end position="312"/>
    </location>
</feature>
<dbReference type="EMBL" id="CAAE01014634">
    <property type="protein sequence ID" value="CAG01268.1"/>
    <property type="molecule type" value="Genomic_DNA"/>
</dbReference>
<name>Q4SDL4_TETNG</name>
<evidence type="ECO:0000259" key="3">
    <source>
        <dbReference type="Pfam" id="PF25204"/>
    </source>
</evidence>
<dbReference type="InterPro" id="IPR058844">
    <property type="entry name" value="PB_DAAF9"/>
</dbReference>
<evidence type="ECO:0000313" key="5">
    <source>
        <dbReference type="EMBL" id="CAG01268.1"/>
    </source>
</evidence>
<evidence type="ECO:0000259" key="2">
    <source>
        <dbReference type="Pfam" id="PF25203"/>
    </source>
</evidence>
<dbReference type="PANTHER" id="PTHR33664">
    <property type="entry name" value="RCG26366"/>
    <property type="match status" value="1"/>
</dbReference>
<dbReference type="InterPro" id="IPR057478">
    <property type="entry name" value="DAAF9_2"/>
</dbReference>
<feature type="domain" description="DAAF9 pita-bread-like" evidence="2">
    <location>
        <begin position="1"/>
        <end position="93"/>
    </location>
</feature>
<dbReference type="InterPro" id="IPR058843">
    <property type="entry name" value="PH_DAAF9"/>
</dbReference>